<accession>A0ABQ6LTJ2</accession>
<dbReference type="Gene3D" id="3.90.226.10">
    <property type="entry name" value="2-enoyl-CoA Hydratase, Chain A, domain 1"/>
    <property type="match status" value="1"/>
</dbReference>
<protein>
    <submittedName>
        <fullName evidence="1">Enoyl-CoA hydratase/isomerase family protein</fullName>
    </submittedName>
</protein>
<dbReference type="InterPro" id="IPR001753">
    <property type="entry name" value="Enoyl-CoA_hydra/iso"/>
</dbReference>
<organism evidence="1 2">
    <name type="scientific">Paralimibaculum aggregatum</name>
    <dbReference type="NCBI Taxonomy" id="3036245"/>
    <lineage>
        <taxon>Bacteria</taxon>
        <taxon>Pseudomonadati</taxon>
        <taxon>Pseudomonadota</taxon>
        <taxon>Alphaproteobacteria</taxon>
        <taxon>Rhodobacterales</taxon>
        <taxon>Paracoccaceae</taxon>
        <taxon>Paralimibaculum</taxon>
    </lineage>
</organism>
<dbReference type="PANTHER" id="PTHR11941">
    <property type="entry name" value="ENOYL-COA HYDRATASE-RELATED"/>
    <property type="match status" value="1"/>
</dbReference>
<dbReference type="SUPFAM" id="SSF52096">
    <property type="entry name" value="ClpP/crotonase"/>
    <property type="match status" value="1"/>
</dbReference>
<evidence type="ECO:0000313" key="2">
    <source>
        <dbReference type="Proteomes" id="UP001239909"/>
    </source>
</evidence>
<dbReference type="EMBL" id="BSYI01000063">
    <property type="protein sequence ID" value="GMG85397.1"/>
    <property type="molecule type" value="Genomic_DNA"/>
</dbReference>
<name>A0ABQ6LTJ2_9RHOB</name>
<evidence type="ECO:0000313" key="1">
    <source>
        <dbReference type="EMBL" id="GMG85397.1"/>
    </source>
</evidence>
<dbReference type="InterPro" id="IPR029045">
    <property type="entry name" value="ClpP/crotonase-like_dom_sf"/>
</dbReference>
<dbReference type="CDD" id="cd06558">
    <property type="entry name" value="crotonase-like"/>
    <property type="match status" value="1"/>
</dbReference>
<dbReference type="PANTHER" id="PTHR11941:SF54">
    <property type="entry name" value="ENOYL-COA HYDRATASE, MITOCHONDRIAL"/>
    <property type="match status" value="1"/>
</dbReference>
<comment type="caution">
    <text evidence="1">The sequence shown here is derived from an EMBL/GenBank/DDBJ whole genome shotgun (WGS) entry which is preliminary data.</text>
</comment>
<reference evidence="1 2" key="1">
    <citation type="submission" date="2023-04" db="EMBL/GenBank/DDBJ databases">
        <title>Marinoamorphus aggregata gen. nov., sp. Nov., isolate from tissue of brittle star Ophioplocus japonicus.</title>
        <authorList>
            <person name="Kawano K."/>
            <person name="Sawayama S."/>
            <person name="Nakagawa S."/>
        </authorList>
    </citation>
    <scope>NUCLEOTIDE SEQUENCE [LARGE SCALE GENOMIC DNA]</scope>
    <source>
        <strain evidence="1 2">NKW23</strain>
    </source>
</reference>
<gene>
    <name evidence="1" type="ORF">LNKW23_46170</name>
</gene>
<keyword evidence="2" id="KW-1185">Reference proteome</keyword>
<dbReference type="Pfam" id="PF00378">
    <property type="entry name" value="ECH_1"/>
    <property type="match status" value="1"/>
</dbReference>
<dbReference type="RefSeq" id="WP_285674743.1">
    <property type="nucleotide sequence ID" value="NZ_BSYI01000063.1"/>
</dbReference>
<sequence>MFSHEVDGGVAVLRLENPPVNAVSFAQWRGFPARLREIAAMPEVGAIVFTGLPGRHFCAGNDRREFASLRPEETDRGTAAVRDAMRAVIECPRPTIAAMHGAALGSGFMLCCASDIRIGAAGGQLGLPEVKAGAFGGYALARRVAPIGEARYMTCLGDAISAERAYQIGILQELCETPEAALARAVAIGGQIGGLLTGGLAATPAALEEAEGQPLWEAYECERRLAIASMGVNRPG</sequence>
<dbReference type="Proteomes" id="UP001239909">
    <property type="component" value="Unassembled WGS sequence"/>
</dbReference>
<proteinExistence type="predicted"/>